<dbReference type="Proteomes" id="UP000015105">
    <property type="component" value="Chromosome 2D"/>
</dbReference>
<reference evidence="1" key="4">
    <citation type="submission" date="2019-03" db="UniProtKB">
        <authorList>
            <consortium name="EnsemblPlants"/>
        </authorList>
    </citation>
    <scope>IDENTIFICATION</scope>
</reference>
<dbReference type="AlphaFoldDB" id="A0A453DDU1"/>
<organism evidence="1 2">
    <name type="scientific">Aegilops tauschii subsp. strangulata</name>
    <name type="common">Goatgrass</name>
    <dbReference type="NCBI Taxonomy" id="200361"/>
    <lineage>
        <taxon>Eukaryota</taxon>
        <taxon>Viridiplantae</taxon>
        <taxon>Streptophyta</taxon>
        <taxon>Embryophyta</taxon>
        <taxon>Tracheophyta</taxon>
        <taxon>Spermatophyta</taxon>
        <taxon>Magnoliopsida</taxon>
        <taxon>Liliopsida</taxon>
        <taxon>Poales</taxon>
        <taxon>Poaceae</taxon>
        <taxon>BOP clade</taxon>
        <taxon>Pooideae</taxon>
        <taxon>Triticodae</taxon>
        <taxon>Triticeae</taxon>
        <taxon>Triticinae</taxon>
        <taxon>Aegilops</taxon>
    </lineage>
</organism>
<dbReference type="Gramene" id="AET2Gv21203800.27">
    <property type="protein sequence ID" value="AET2Gv21203800.27"/>
    <property type="gene ID" value="AET2Gv21203800"/>
</dbReference>
<accession>A0A453DDU1</accession>
<reference evidence="2" key="1">
    <citation type="journal article" date="2014" name="Science">
        <title>Ancient hybridizations among the ancestral genomes of bread wheat.</title>
        <authorList>
            <consortium name="International Wheat Genome Sequencing Consortium,"/>
            <person name="Marcussen T."/>
            <person name="Sandve S.R."/>
            <person name="Heier L."/>
            <person name="Spannagl M."/>
            <person name="Pfeifer M."/>
            <person name="Jakobsen K.S."/>
            <person name="Wulff B.B."/>
            <person name="Steuernagel B."/>
            <person name="Mayer K.F."/>
            <person name="Olsen O.A."/>
        </authorList>
    </citation>
    <scope>NUCLEOTIDE SEQUENCE [LARGE SCALE GENOMIC DNA]</scope>
    <source>
        <strain evidence="2">cv. AL8/78</strain>
    </source>
</reference>
<evidence type="ECO:0000313" key="1">
    <source>
        <dbReference type="EnsemblPlants" id="AET2Gv21203800.27"/>
    </source>
</evidence>
<evidence type="ECO:0000313" key="2">
    <source>
        <dbReference type="Proteomes" id="UP000015105"/>
    </source>
</evidence>
<reference evidence="2" key="2">
    <citation type="journal article" date="2017" name="Nat. Plants">
        <title>The Aegilops tauschii genome reveals multiple impacts of transposons.</title>
        <authorList>
            <person name="Zhao G."/>
            <person name="Zou C."/>
            <person name="Li K."/>
            <person name="Wang K."/>
            <person name="Li T."/>
            <person name="Gao L."/>
            <person name="Zhang X."/>
            <person name="Wang H."/>
            <person name="Yang Z."/>
            <person name="Liu X."/>
            <person name="Jiang W."/>
            <person name="Mao L."/>
            <person name="Kong X."/>
            <person name="Jiao Y."/>
            <person name="Jia J."/>
        </authorList>
    </citation>
    <scope>NUCLEOTIDE SEQUENCE [LARGE SCALE GENOMIC DNA]</scope>
    <source>
        <strain evidence="2">cv. AL8/78</strain>
    </source>
</reference>
<name>A0A453DDU1_AEGTS</name>
<keyword evidence="2" id="KW-1185">Reference proteome</keyword>
<reference evidence="1" key="3">
    <citation type="journal article" date="2017" name="Nature">
        <title>Genome sequence of the progenitor of the wheat D genome Aegilops tauschii.</title>
        <authorList>
            <person name="Luo M.C."/>
            <person name="Gu Y.Q."/>
            <person name="Puiu D."/>
            <person name="Wang H."/>
            <person name="Twardziok S.O."/>
            <person name="Deal K.R."/>
            <person name="Huo N."/>
            <person name="Zhu T."/>
            <person name="Wang L."/>
            <person name="Wang Y."/>
            <person name="McGuire P.E."/>
            <person name="Liu S."/>
            <person name="Long H."/>
            <person name="Ramasamy R.K."/>
            <person name="Rodriguez J.C."/>
            <person name="Van S.L."/>
            <person name="Yuan L."/>
            <person name="Wang Z."/>
            <person name="Xia Z."/>
            <person name="Xiao L."/>
            <person name="Anderson O.D."/>
            <person name="Ouyang S."/>
            <person name="Liang Y."/>
            <person name="Zimin A.V."/>
            <person name="Pertea G."/>
            <person name="Qi P."/>
            <person name="Bennetzen J.L."/>
            <person name="Dai X."/>
            <person name="Dawson M.W."/>
            <person name="Muller H.G."/>
            <person name="Kugler K."/>
            <person name="Rivarola-Duarte L."/>
            <person name="Spannagl M."/>
            <person name="Mayer K.F.X."/>
            <person name="Lu F.H."/>
            <person name="Bevan M.W."/>
            <person name="Leroy P."/>
            <person name="Li P."/>
            <person name="You F.M."/>
            <person name="Sun Q."/>
            <person name="Liu Z."/>
            <person name="Lyons E."/>
            <person name="Wicker T."/>
            <person name="Salzberg S.L."/>
            <person name="Devos K.M."/>
            <person name="Dvorak J."/>
        </authorList>
    </citation>
    <scope>NUCLEOTIDE SEQUENCE [LARGE SCALE GENOMIC DNA]</scope>
    <source>
        <strain evidence="1">cv. AL8/78</strain>
    </source>
</reference>
<protein>
    <submittedName>
        <fullName evidence="1">Uncharacterized protein</fullName>
    </submittedName>
</protein>
<proteinExistence type="predicted"/>
<sequence>PSLSLPPEEKPHRKIASLPRDGGIWRWLMAIRSSCVPWRSTSGDRSYAWPVAGEDLTGRANGVPEEPGDYWRLRTARTPVVPSICSEIRSPYEYH</sequence>
<reference evidence="1" key="5">
    <citation type="journal article" date="2021" name="G3 (Bethesda)">
        <title>Aegilops tauschii genome assembly Aet v5.0 features greater sequence contiguity and improved annotation.</title>
        <authorList>
            <person name="Wang L."/>
            <person name="Zhu T."/>
            <person name="Rodriguez J.C."/>
            <person name="Deal K.R."/>
            <person name="Dubcovsky J."/>
            <person name="McGuire P.E."/>
            <person name="Lux T."/>
            <person name="Spannagl M."/>
            <person name="Mayer K.F.X."/>
            <person name="Baldrich P."/>
            <person name="Meyers B.C."/>
            <person name="Huo N."/>
            <person name="Gu Y.Q."/>
            <person name="Zhou H."/>
            <person name="Devos K.M."/>
            <person name="Bennetzen J.L."/>
            <person name="Unver T."/>
            <person name="Budak H."/>
            <person name="Gulick P.J."/>
            <person name="Galiba G."/>
            <person name="Kalapos B."/>
            <person name="Nelson D.R."/>
            <person name="Li P."/>
            <person name="You F.M."/>
            <person name="Luo M.C."/>
            <person name="Dvorak J."/>
        </authorList>
    </citation>
    <scope>NUCLEOTIDE SEQUENCE [LARGE SCALE GENOMIC DNA]</scope>
    <source>
        <strain evidence="1">cv. AL8/78</strain>
    </source>
</reference>
<dbReference type="EnsemblPlants" id="AET2Gv21203800.27">
    <property type="protein sequence ID" value="AET2Gv21203800.27"/>
    <property type="gene ID" value="AET2Gv21203800"/>
</dbReference>